<evidence type="ECO:0000256" key="9">
    <source>
        <dbReference type="RuleBase" id="RU364092"/>
    </source>
</evidence>
<keyword evidence="9" id="KW-1003">Cell membrane</keyword>
<comment type="subcellular location">
    <subcellularLocation>
        <location evidence="9">Cell inner membrane</location>
    </subcellularLocation>
    <subcellularLocation>
        <location evidence="2">Membrane</location>
        <topology evidence="2">Multi-pass membrane protein</topology>
    </subcellularLocation>
</comment>
<dbReference type="InterPro" id="IPR002541">
    <property type="entry name" value="Cyt_c_assembly"/>
</dbReference>
<evidence type="ECO:0000256" key="7">
    <source>
        <dbReference type="ARBA" id="ARBA00022989"/>
    </source>
</evidence>
<dbReference type="Proteomes" id="UP000279799">
    <property type="component" value="Chromosome"/>
</dbReference>
<evidence type="ECO:0000256" key="4">
    <source>
        <dbReference type="ARBA" id="ARBA00016463"/>
    </source>
</evidence>
<keyword evidence="9" id="KW-0813">Transport</keyword>
<keyword evidence="6 9" id="KW-0201">Cytochrome c-type biogenesis</keyword>
<dbReference type="OrthoDB" id="9778550at2"/>
<feature type="transmembrane region" description="Helical" evidence="9">
    <location>
        <begin position="133"/>
        <end position="149"/>
    </location>
</feature>
<keyword evidence="12" id="KW-1185">Reference proteome</keyword>
<sequence>MWKWLHPYAKSEVQYDICGKFIPFFAVLSVLLLVVGLFWGLAIAPADYEQGNAFRIMYIHVPSAIWSMGIYVSMAIAGLIALVWQIKNAYISMIAMAPIGAVFTFIALITGAIWGKPMWGTWWVWDARLTSELILFFLYLGVIALYSAFQNRETGMKAAAILCLVGVINIPIIHYSVVWWNTLHQGASITSFRKSSIAEPMLIPLILCIFGFLALYIWLTLVRYRTDLLLAEQKRPWVKALLLKEK</sequence>
<evidence type="ECO:0000256" key="3">
    <source>
        <dbReference type="ARBA" id="ARBA00005840"/>
    </source>
</evidence>
<dbReference type="GO" id="GO:0017004">
    <property type="term" value="P:cytochrome complex assembly"/>
    <property type="evidence" value="ECO:0007669"/>
    <property type="project" value="UniProtKB-KW"/>
</dbReference>
<dbReference type="PANTHER" id="PTHR30071:SF1">
    <property type="entry name" value="CYTOCHROME B_B6 PROTEIN-RELATED"/>
    <property type="match status" value="1"/>
</dbReference>
<evidence type="ECO:0000313" key="12">
    <source>
        <dbReference type="Proteomes" id="UP000279799"/>
    </source>
</evidence>
<dbReference type="KEGG" id="adp:NCTC12871_01090"/>
<dbReference type="GO" id="GO:0015232">
    <property type="term" value="F:heme transmembrane transporter activity"/>
    <property type="evidence" value="ECO:0007669"/>
    <property type="project" value="InterPro"/>
</dbReference>
<feature type="transmembrane region" description="Helical" evidence="9">
    <location>
        <begin position="201"/>
        <end position="219"/>
    </location>
</feature>
<comment type="function">
    <text evidence="1 9">Required for the export of heme to the periplasm for the biogenesis of c-type cytochromes.</text>
</comment>
<keyword evidence="7 9" id="KW-1133">Transmembrane helix</keyword>
<dbReference type="PRINTS" id="PR01386">
    <property type="entry name" value="CCMCBIOGNSIS"/>
</dbReference>
<feature type="transmembrane region" description="Helical" evidence="9">
    <location>
        <begin position="64"/>
        <end position="84"/>
    </location>
</feature>
<dbReference type="NCBIfam" id="TIGR01191">
    <property type="entry name" value="ccmC"/>
    <property type="match status" value="1"/>
</dbReference>
<proteinExistence type="inferred from homology"/>
<feature type="transmembrane region" description="Helical" evidence="9">
    <location>
        <begin position="161"/>
        <end position="181"/>
    </location>
</feature>
<organism evidence="11 12">
    <name type="scientific">Actinobacillus delphinicola</name>
    <dbReference type="NCBI Taxonomy" id="51161"/>
    <lineage>
        <taxon>Bacteria</taxon>
        <taxon>Pseudomonadati</taxon>
        <taxon>Pseudomonadota</taxon>
        <taxon>Gammaproteobacteria</taxon>
        <taxon>Pasteurellales</taxon>
        <taxon>Pasteurellaceae</taxon>
        <taxon>Actinobacillus</taxon>
    </lineage>
</organism>
<name>A0A448TUT4_9PAST</name>
<comment type="similarity">
    <text evidence="3 9">Belongs to the CcmC/CycZ/HelC family.</text>
</comment>
<keyword evidence="8 9" id="KW-0472">Membrane</keyword>
<accession>A0A448TUT4</accession>
<feature type="transmembrane region" description="Helical" evidence="9">
    <location>
        <begin position="21"/>
        <end position="44"/>
    </location>
</feature>
<dbReference type="Pfam" id="PF01578">
    <property type="entry name" value="Cytochrom_C_asm"/>
    <property type="match status" value="1"/>
</dbReference>
<dbReference type="EMBL" id="LR134510">
    <property type="protein sequence ID" value="VEJ09618.1"/>
    <property type="molecule type" value="Genomic_DNA"/>
</dbReference>
<dbReference type="AlphaFoldDB" id="A0A448TUT4"/>
<evidence type="ECO:0000256" key="5">
    <source>
        <dbReference type="ARBA" id="ARBA00022692"/>
    </source>
</evidence>
<evidence type="ECO:0000256" key="8">
    <source>
        <dbReference type="ARBA" id="ARBA00023136"/>
    </source>
</evidence>
<gene>
    <name evidence="9 11" type="primary">ccmC</name>
    <name evidence="11" type="ORF">NCTC12871_01090</name>
</gene>
<keyword evidence="5 9" id="KW-0812">Transmembrane</keyword>
<evidence type="ECO:0000256" key="1">
    <source>
        <dbReference type="ARBA" id="ARBA00002442"/>
    </source>
</evidence>
<evidence type="ECO:0000313" key="11">
    <source>
        <dbReference type="EMBL" id="VEJ09618.1"/>
    </source>
</evidence>
<evidence type="ECO:0000256" key="6">
    <source>
        <dbReference type="ARBA" id="ARBA00022748"/>
    </source>
</evidence>
<evidence type="ECO:0000259" key="10">
    <source>
        <dbReference type="Pfam" id="PF01578"/>
    </source>
</evidence>
<feature type="transmembrane region" description="Helical" evidence="9">
    <location>
        <begin position="91"/>
        <end position="113"/>
    </location>
</feature>
<dbReference type="InterPro" id="IPR045062">
    <property type="entry name" value="Cyt_c_biogenesis_CcsA/CcmC"/>
</dbReference>
<evidence type="ECO:0000256" key="2">
    <source>
        <dbReference type="ARBA" id="ARBA00004141"/>
    </source>
</evidence>
<dbReference type="RefSeq" id="WP_126599696.1">
    <property type="nucleotide sequence ID" value="NZ_LR134510.1"/>
</dbReference>
<dbReference type="InterPro" id="IPR003557">
    <property type="entry name" value="Cyt_c_biogenesis_CcmC"/>
</dbReference>
<keyword evidence="9" id="KW-0997">Cell inner membrane</keyword>
<protein>
    <recommendedName>
        <fullName evidence="4 9">Heme exporter protein C</fullName>
    </recommendedName>
    <alternativeName>
        <fullName evidence="9">Cytochrome c-type biogenesis protein</fullName>
    </alternativeName>
</protein>
<feature type="domain" description="Cytochrome c assembly protein" evidence="10">
    <location>
        <begin position="18"/>
        <end position="184"/>
    </location>
</feature>
<dbReference type="PANTHER" id="PTHR30071">
    <property type="entry name" value="HEME EXPORTER PROTEIN C"/>
    <property type="match status" value="1"/>
</dbReference>
<dbReference type="GO" id="GO:0005886">
    <property type="term" value="C:plasma membrane"/>
    <property type="evidence" value="ECO:0007669"/>
    <property type="project" value="UniProtKB-SubCell"/>
</dbReference>
<dbReference type="GO" id="GO:0020037">
    <property type="term" value="F:heme binding"/>
    <property type="evidence" value="ECO:0007669"/>
    <property type="project" value="InterPro"/>
</dbReference>
<reference evidence="11 12" key="1">
    <citation type="submission" date="2018-12" db="EMBL/GenBank/DDBJ databases">
        <authorList>
            <consortium name="Pathogen Informatics"/>
        </authorList>
    </citation>
    <scope>NUCLEOTIDE SEQUENCE [LARGE SCALE GENOMIC DNA]</scope>
    <source>
        <strain evidence="11 12">NCTC12871</strain>
    </source>
</reference>